<feature type="transmembrane region" description="Helical" evidence="1">
    <location>
        <begin position="6"/>
        <end position="26"/>
    </location>
</feature>
<dbReference type="Pfam" id="PF07330">
    <property type="entry name" value="DUF1467"/>
    <property type="match status" value="1"/>
</dbReference>
<evidence type="ECO:0000313" key="3">
    <source>
        <dbReference type="Proteomes" id="UP000631694"/>
    </source>
</evidence>
<keyword evidence="1" id="KW-1133">Transmembrane helix</keyword>
<sequence>MGVGSGIAIYFVIWWVTLFMVLPIGVRSQREAGTVVPGSEPGAPMLARLPMKLALNTLLAAAVFGALVLARANGFGLDSLPLPTPPSLR</sequence>
<dbReference type="EMBL" id="JADZLT010000056">
    <property type="protein sequence ID" value="MBH0239680.1"/>
    <property type="molecule type" value="Genomic_DNA"/>
</dbReference>
<keyword evidence="1" id="KW-0472">Membrane</keyword>
<protein>
    <submittedName>
        <fullName evidence="2">DUF1467 family protein</fullName>
    </submittedName>
</protein>
<evidence type="ECO:0000313" key="2">
    <source>
        <dbReference type="EMBL" id="MBH0239680.1"/>
    </source>
</evidence>
<comment type="caution">
    <text evidence="2">The sequence shown here is derived from an EMBL/GenBank/DDBJ whole genome shotgun (WGS) entry which is preliminary data.</text>
</comment>
<name>A0A931N043_9HYPH</name>
<gene>
    <name evidence="2" type="ORF">I5731_17810</name>
</gene>
<evidence type="ECO:0000256" key="1">
    <source>
        <dbReference type="SAM" id="Phobius"/>
    </source>
</evidence>
<proteinExistence type="predicted"/>
<reference evidence="2" key="1">
    <citation type="submission" date="2020-12" db="EMBL/GenBank/DDBJ databases">
        <title>Methylobrevis albus sp. nov., isolated from fresh water lack sediment.</title>
        <authorList>
            <person name="Zou Q."/>
        </authorList>
    </citation>
    <scope>NUCLEOTIDE SEQUENCE</scope>
    <source>
        <strain evidence="2">L22</strain>
    </source>
</reference>
<accession>A0A931N043</accession>
<dbReference type="AlphaFoldDB" id="A0A931N043"/>
<feature type="transmembrane region" description="Helical" evidence="1">
    <location>
        <begin position="53"/>
        <end position="72"/>
    </location>
</feature>
<keyword evidence="1" id="KW-0812">Transmembrane</keyword>
<dbReference type="Proteomes" id="UP000631694">
    <property type="component" value="Unassembled WGS sequence"/>
</dbReference>
<dbReference type="InterPro" id="IPR009935">
    <property type="entry name" value="DUF1467"/>
</dbReference>
<keyword evidence="3" id="KW-1185">Reference proteome</keyword>
<organism evidence="2 3">
    <name type="scientific">Methylobrevis albus</name>
    <dbReference type="NCBI Taxonomy" id="2793297"/>
    <lineage>
        <taxon>Bacteria</taxon>
        <taxon>Pseudomonadati</taxon>
        <taxon>Pseudomonadota</taxon>
        <taxon>Alphaproteobacteria</taxon>
        <taxon>Hyphomicrobiales</taxon>
        <taxon>Pleomorphomonadaceae</taxon>
        <taxon>Methylobrevis</taxon>
    </lineage>
</organism>